<reference evidence="1 2" key="1">
    <citation type="submission" date="2017-01" db="EMBL/GenBank/DDBJ databases">
        <title>Complete genome sequence of esterase-producing bacterium Croceicoccus marinus E4A9.</title>
        <authorList>
            <person name="Wu Y.-H."/>
            <person name="Cheng H."/>
            <person name="Xu L."/>
            <person name="Huo Y.-Y."/>
            <person name="Wang C.-S."/>
            <person name="Xu X.-W."/>
        </authorList>
    </citation>
    <scope>NUCLEOTIDE SEQUENCE [LARGE SCALE GENOMIC DNA]</scope>
    <source>
        <strain evidence="1 2">E4A9</strain>
    </source>
</reference>
<dbReference type="KEGG" id="cman:A9D14_07755"/>
<protein>
    <recommendedName>
        <fullName evidence="3">PilZ domain-containing protein</fullName>
    </recommendedName>
</protein>
<evidence type="ECO:0008006" key="3">
    <source>
        <dbReference type="Google" id="ProtNLM"/>
    </source>
</evidence>
<dbReference type="Proteomes" id="UP000195807">
    <property type="component" value="Chromosome"/>
</dbReference>
<dbReference type="AlphaFoldDB" id="A0A1Z1FBI4"/>
<dbReference type="STRING" id="450378.GCA_001661675_01553"/>
<dbReference type="EMBL" id="CP019602">
    <property type="protein sequence ID" value="ARU16112.1"/>
    <property type="molecule type" value="Genomic_DNA"/>
</dbReference>
<evidence type="ECO:0000313" key="1">
    <source>
        <dbReference type="EMBL" id="ARU16112.1"/>
    </source>
</evidence>
<sequence length="119" mass="13353">MGRLKITPIIDQQAIKARCRYRMGTGVSFPANLVELTQEGARIEGISRQLGPRDKLTISFGGLSAIDAEVQWIERGQAAHLRFINPLYPAVHTFVLARLRGAHFEVRRPKPKPVFRACC</sequence>
<keyword evidence="2" id="KW-1185">Reference proteome</keyword>
<accession>A0A1Z1FBI4</accession>
<organism evidence="1 2">
    <name type="scientific">Croceicoccus marinus</name>
    <dbReference type="NCBI Taxonomy" id="450378"/>
    <lineage>
        <taxon>Bacteria</taxon>
        <taxon>Pseudomonadati</taxon>
        <taxon>Pseudomonadota</taxon>
        <taxon>Alphaproteobacteria</taxon>
        <taxon>Sphingomonadales</taxon>
        <taxon>Erythrobacteraceae</taxon>
        <taxon>Croceicoccus</taxon>
    </lineage>
</organism>
<evidence type="ECO:0000313" key="2">
    <source>
        <dbReference type="Proteomes" id="UP000195807"/>
    </source>
</evidence>
<proteinExistence type="predicted"/>
<name>A0A1Z1FBI4_9SPHN</name>
<dbReference type="RefSeq" id="WP_066844908.1">
    <property type="nucleotide sequence ID" value="NZ_CP019602.1"/>
</dbReference>
<dbReference type="OrthoDB" id="9794070at2"/>
<gene>
    <name evidence="1" type="ORF">A9D14_07755</name>
</gene>